<dbReference type="Proteomes" id="UP000696280">
    <property type="component" value="Unassembled WGS sequence"/>
</dbReference>
<feature type="region of interest" description="Disordered" evidence="1">
    <location>
        <begin position="102"/>
        <end position="267"/>
    </location>
</feature>
<name>A0A9N9KK30_9HELO</name>
<proteinExistence type="predicted"/>
<keyword evidence="4" id="KW-1185">Reference proteome</keyword>
<evidence type="ECO:0000256" key="2">
    <source>
        <dbReference type="SAM" id="SignalP"/>
    </source>
</evidence>
<feature type="compositionally biased region" description="Basic and acidic residues" evidence="1">
    <location>
        <begin position="195"/>
        <end position="204"/>
    </location>
</feature>
<feature type="signal peptide" evidence="2">
    <location>
        <begin position="1"/>
        <end position="19"/>
    </location>
</feature>
<dbReference type="EMBL" id="CAJVRL010000001">
    <property type="protein sequence ID" value="CAG8948654.1"/>
    <property type="molecule type" value="Genomic_DNA"/>
</dbReference>
<keyword evidence="2" id="KW-0732">Signal</keyword>
<feature type="chain" id="PRO_5040398812" evidence="2">
    <location>
        <begin position="20"/>
        <end position="267"/>
    </location>
</feature>
<dbReference type="AlphaFoldDB" id="A0A9N9KK30"/>
<sequence length="267" mass="29281">MLLPNIVATAALLSTLVAGVPLLDERSSNAMIERRTPPGEPVKNVVKWVKKKIQPPGGVRIAPISFPGVKGPKRRSADPEPEPTKNPIKWIKEAVGPKVYTANGGGKTKPFPYPITFVPKRPGRRSAQPEPDQAFDGPAKKPQRRSANPQPEPGKNPIKWIKEKIQPPGGGKIKPYPRIFTRSAQLEPGKAFDGPVEKPQRRSADPQPEPAKNPLKWIKEKIQPPGGGKINPFPKSQRRSADPTSTETLHQRRNIKKDGASKAPMDI</sequence>
<feature type="region of interest" description="Disordered" evidence="1">
    <location>
        <begin position="59"/>
        <end position="90"/>
    </location>
</feature>
<comment type="caution">
    <text evidence="3">The sequence shown here is derived from an EMBL/GenBank/DDBJ whole genome shotgun (WGS) entry which is preliminary data.</text>
</comment>
<protein>
    <submittedName>
        <fullName evidence="3">Uncharacterized protein</fullName>
    </submittedName>
</protein>
<evidence type="ECO:0000313" key="4">
    <source>
        <dbReference type="Proteomes" id="UP000696280"/>
    </source>
</evidence>
<evidence type="ECO:0000256" key="1">
    <source>
        <dbReference type="SAM" id="MobiDB-lite"/>
    </source>
</evidence>
<dbReference type="OrthoDB" id="10459663at2759"/>
<reference evidence="3" key="1">
    <citation type="submission" date="2021-07" db="EMBL/GenBank/DDBJ databases">
        <authorList>
            <person name="Durling M."/>
        </authorList>
    </citation>
    <scope>NUCLEOTIDE SEQUENCE</scope>
</reference>
<accession>A0A9N9KK30</accession>
<organism evidence="3 4">
    <name type="scientific">Hymenoscyphus fraxineus</name>
    <dbReference type="NCBI Taxonomy" id="746836"/>
    <lineage>
        <taxon>Eukaryota</taxon>
        <taxon>Fungi</taxon>
        <taxon>Dikarya</taxon>
        <taxon>Ascomycota</taxon>
        <taxon>Pezizomycotina</taxon>
        <taxon>Leotiomycetes</taxon>
        <taxon>Helotiales</taxon>
        <taxon>Helotiaceae</taxon>
        <taxon>Hymenoscyphus</taxon>
    </lineage>
</organism>
<evidence type="ECO:0000313" key="3">
    <source>
        <dbReference type="EMBL" id="CAG8948654.1"/>
    </source>
</evidence>
<gene>
    <name evidence="3" type="ORF">HYFRA_00001774</name>
</gene>